<comment type="caution">
    <text evidence="1">The sequence shown here is derived from an EMBL/GenBank/DDBJ whole genome shotgun (WGS) entry which is preliminary data.</text>
</comment>
<sequence length="55" mass="5944">GHLDLLNPQSVHLPRGLRVSSRVSPVKVKGPDIRGRSPMPAYMVKAWPEAVGKSA</sequence>
<feature type="non-terminal residue" evidence="1">
    <location>
        <position position="55"/>
    </location>
</feature>
<evidence type="ECO:0000313" key="1">
    <source>
        <dbReference type="EMBL" id="MCD9646887.1"/>
    </source>
</evidence>
<organism evidence="1 2">
    <name type="scientific">Datura stramonium</name>
    <name type="common">Jimsonweed</name>
    <name type="synonym">Common thornapple</name>
    <dbReference type="NCBI Taxonomy" id="4076"/>
    <lineage>
        <taxon>Eukaryota</taxon>
        <taxon>Viridiplantae</taxon>
        <taxon>Streptophyta</taxon>
        <taxon>Embryophyta</taxon>
        <taxon>Tracheophyta</taxon>
        <taxon>Spermatophyta</taxon>
        <taxon>Magnoliopsida</taxon>
        <taxon>eudicotyledons</taxon>
        <taxon>Gunneridae</taxon>
        <taxon>Pentapetalae</taxon>
        <taxon>asterids</taxon>
        <taxon>lamiids</taxon>
        <taxon>Solanales</taxon>
        <taxon>Solanaceae</taxon>
        <taxon>Solanoideae</taxon>
        <taxon>Datureae</taxon>
        <taxon>Datura</taxon>
    </lineage>
</organism>
<reference evidence="1 2" key="1">
    <citation type="journal article" date="2021" name="BMC Genomics">
        <title>Datura genome reveals duplications of psychoactive alkaloid biosynthetic genes and high mutation rate following tissue culture.</title>
        <authorList>
            <person name="Rajewski A."/>
            <person name="Carter-House D."/>
            <person name="Stajich J."/>
            <person name="Litt A."/>
        </authorList>
    </citation>
    <scope>NUCLEOTIDE SEQUENCE [LARGE SCALE GENOMIC DNA]</scope>
    <source>
        <strain evidence="1">AR-01</strain>
    </source>
</reference>
<name>A0ABS8VK88_DATST</name>
<gene>
    <name evidence="1" type="ORF">HAX54_037128</name>
</gene>
<feature type="non-terminal residue" evidence="1">
    <location>
        <position position="1"/>
    </location>
</feature>
<protein>
    <submittedName>
        <fullName evidence="1">Uncharacterized protein</fullName>
    </submittedName>
</protein>
<dbReference type="EMBL" id="JACEIK010004946">
    <property type="protein sequence ID" value="MCD9646887.1"/>
    <property type="molecule type" value="Genomic_DNA"/>
</dbReference>
<proteinExistence type="predicted"/>
<dbReference type="Proteomes" id="UP000823775">
    <property type="component" value="Unassembled WGS sequence"/>
</dbReference>
<keyword evidence="2" id="KW-1185">Reference proteome</keyword>
<evidence type="ECO:0000313" key="2">
    <source>
        <dbReference type="Proteomes" id="UP000823775"/>
    </source>
</evidence>
<accession>A0ABS8VK88</accession>